<keyword evidence="4" id="KW-0862">Zinc</keyword>
<accession>A0A261UJQ9</accession>
<dbReference type="InterPro" id="IPR050178">
    <property type="entry name" value="AspA/AstE_fam"/>
</dbReference>
<dbReference type="InterPro" id="IPR055438">
    <property type="entry name" value="AstE_AspA_cat"/>
</dbReference>
<dbReference type="OrthoDB" id="6794856at2"/>
<evidence type="ECO:0000313" key="6">
    <source>
        <dbReference type="EMBL" id="OZI61777.1"/>
    </source>
</evidence>
<dbReference type="EMBL" id="NEVS01000004">
    <property type="protein sequence ID" value="OZI61777.1"/>
    <property type="molecule type" value="Genomic_DNA"/>
</dbReference>
<name>A0A261UJQ9_9BORD</name>
<proteinExistence type="predicted"/>
<dbReference type="Pfam" id="PF24827">
    <property type="entry name" value="AstE_AspA_cat"/>
    <property type="match status" value="1"/>
</dbReference>
<dbReference type="Proteomes" id="UP000215767">
    <property type="component" value="Unassembled WGS sequence"/>
</dbReference>
<evidence type="ECO:0000259" key="5">
    <source>
        <dbReference type="Pfam" id="PF24827"/>
    </source>
</evidence>
<dbReference type="SUPFAM" id="SSF53187">
    <property type="entry name" value="Zn-dependent exopeptidases"/>
    <property type="match status" value="1"/>
</dbReference>
<dbReference type="PANTHER" id="PTHR15162">
    <property type="entry name" value="ASPARTOACYLASE"/>
    <property type="match status" value="1"/>
</dbReference>
<evidence type="ECO:0000256" key="4">
    <source>
        <dbReference type="ARBA" id="ARBA00022833"/>
    </source>
</evidence>
<dbReference type="GO" id="GO:0016788">
    <property type="term" value="F:hydrolase activity, acting on ester bonds"/>
    <property type="evidence" value="ECO:0007669"/>
    <property type="project" value="InterPro"/>
</dbReference>
<gene>
    <name evidence="6" type="ORF">CAL28_21235</name>
</gene>
<keyword evidence="7" id="KW-1185">Reference proteome</keyword>
<organism evidence="6 7">
    <name type="scientific">Bordetella genomosp. 11</name>
    <dbReference type="NCBI Taxonomy" id="1416808"/>
    <lineage>
        <taxon>Bacteria</taxon>
        <taxon>Pseudomonadati</taxon>
        <taxon>Pseudomonadota</taxon>
        <taxon>Betaproteobacteria</taxon>
        <taxon>Burkholderiales</taxon>
        <taxon>Alcaligenaceae</taxon>
        <taxon>Bordetella</taxon>
    </lineage>
</organism>
<evidence type="ECO:0000256" key="3">
    <source>
        <dbReference type="ARBA" id="ARBA00022801"/>
    </source>
</evidence>
<reference evidence="7" key="1">
    <citation type="submission" date="2017-05" db="EMBL/GenBank/DDBJ databases">
        <title>Complete and WGS of Bordetella genogroups.</title>
        <authorList>
            <person name="Spilker T."/>
            <person name="Lipuma J."/>
        </authorList>
    </citation>
    <scope>NUCLEOTIDE SEQUENCE [LARGE SCALE GENOMIC DNA]</scope>
    <source>
        <strain evidence="7">AU8856</strain>
    </source>
</reference>
<evidence type="ECO:0000256" key="2">
    <source>
        <dbReference type="ARBA" id="ARBA00022723"/>
    </source>
</evidence>
<evidence type="ECO:0000313" key="7">
    <source>
        <dbReference type="Proteomes" id="UP000215767"/>
    </source>
</evidence>
<keyword evidence="2" id="KW-0479">Metal-binding</keyword>
<dbReference type="RefSeq" id="WP_094843166.1">
    <property type="nucleotide sequence ID" value="NZ_NEVS01000004.1"/>
</dbReference>
<keyword evidence="3" id="KW-0378">Hydrolase</keyword>
<dbReference type="AlphaFoldDB" id="A0A261UJQ9"/>
<comment type="cofactor">
    <cofactor evidence="1">
        <name>Zn(2+)</name>
        <dbReference type="ChEBI" id="CHEBI:29105"/>
    </cofactor>
</comment>
<feature type="domain" description="Succinylglutamate desuccinylase/Aspartoacylase catalytic" evidence="5">
    <location>
        <begin position="31"/>
        <end position="182"/>
    </location>
</feature>
<dbReference type="GO" id="GO:0005829">
    <property type="term" value="C:cytosol"/>
    <property type="evidence" value="ECO:0007669"/>
    <property type="project" value="TreeGrafter"/>
</dbReference>
<dbReference type="PANTHER" id="PTHR15162:SF7">
    <property type="entry name" value="SUCCINYLGLUTAMATE DESUCCINYLASE"/>
    <property type="match status" value="1"/>
</dbReference>
<comment type="caution">
    <text evidence="6">The sequence shown here is derived from an EMBL/GenBank/DDBJ whole genome shotgun (WGS) entry which is preliminary data.</text>
</comment>
<protein>
    <submittedName>
        <fullName evidence="6">Succinylglutamate desuccinylase</fullName>
    </submittedName>
</protein>
<dbReference type="Gene3D" id="3.40.630.10">
    <property type="entry name" value="Zn peptidases"/>
    <property type="match status" value="1"/>
</dbReference>
<evidence type="ECO:0000256" key="1">
    <source>
        <dbReference type="ARBA" id="ARBA00001947"/>
    </source>
</evidence>
<sequence length="319" mass="34867">MEFKLATPDLEAERIGNTGTPGIWHFDSGLPGRTLMVSALLHGNELCGGWALKDLLATGLRPRRGQLILAFCNLDAFASFDPSHCDASRFVQEDMNRVWSAPRLDEPATADARRAAQLRPWVERADWLLDLHSMHEPGAPLLLTGILPRNIALARSLKSPAHIIVDAGHKDGVRMRDFAQFGDAAREDACALLIECGFHGDLSSHRVARDLVARMLAASGVVDREDIPPEWLLPDPAPRKVIQVTDAVVAPSMDVRFAQPWQGLETLAHAGTVLGYADGKPFVTPYDRCTLVMPSLRQLKPGVTVMRLARDLSDDAAAP</sequence>
<dbReference type="GO" id="GO:0046872">
    <property type="term" value="F:metal ion binding"/>
    <property type="evidence" value="ECO:0007669"/>
    <property type="project" value="UniProtKB-KW"/>
</dbReference>